<sequence length="106" mass="11994">MSNLQKFWLVFGPFTIPFDNELAYCYQCIFAGPNTYTDNVASVDESVHCRLLLESDEEPGPDFFEKMSRTATDLLAAYAKAIEKGEADESSLLFLLPSNYYEQDSV</sequence>
<dbReference type="AlphaFoldDB" id="Q0CBU9"/>
<dbReference type="HOGENOM" id="CLU_2222704_0_0_1"/>
<dbReference type="GeneID" id="4323472"/>
<reference evidence="2" key="1">
    <citation type="submission" date="2005-09" db="EMBL/GenBank/DDBJ databases">
        <title>Annotation of the Aspergillus terreus NIH2624 genome.</title>
        <authorList>
            <person name="Birren B.W."/>
            <person name="Lander E.S."/>
            <person name="Galagan J.E."/>
            <person name="Nusbaum C."/>
            <person name="Devon K."/>
            <person name="Henn M."/>
            <person name="Ma L.-J."/>
            <person name="Jaffe D.B."/>
            <person name="Butler J."/>
            <person name="Alvarez P."/>
            <person name="Gnerre S."/>
            <person name="Grabherr M."/>
            <person name="Kleber M."/>
            <person name="Mauceli E.W."/>
            <person name="Brockman W."/>
            <person name="Rounsley S."/>
            <person name="Young S.K."/>
            <person name="LaButti K."/>
            <person name="Pushparaj V."/>
            <person name="DeCaprio D."/>
            <person name="Crawford M."/>
            <person name="Koehrsen M."/>
            <person name="Engels R."/>
            <person name="Montgomery P."/>
            <person name="Pearson M."/>
            <person name="Howarth C."/>
            <person name="Larson L."/>
            <person name="Luoma S."/>
            <person name="White J."/>
            <person name="Alvarado L."/>
            <person name="Kodira C.D."/>
            <person name="Zeng Q."/>
            <person name="Oleary S."/>
            <person name="Yandava C."/>
            <person name="Denning D.W."/>
            <person name="Nierman W.C."/>
            <person name="Milne T."/>
            <person name="Madden K."/>
        </authorList>
    </citation>
    <scope>NUCLEOTIDE SEQUENCE [LARGE SCALE GENOMIC DNA]</scope>
    <source>
        <strain evidence="2">NIH 2624 / FGSC A1156</strain>
    </source>
</reference>
<dbReference type="EMBL" id="CH476606">
    <property type="protein sequence ID" value="EAU30967.1"/>
    <property type="molecule type" value="Genomic_DNA"/>
</dbReference>
<protein>
    <submittedName>
        <fullName evidence="1">Uncharacterized protein</fullName>
    </submittedName>
</protein>
<dbReference type="RefSeq" id="XP_001217421.1">
    <property type="nucleotide sequence ID" value="XM_001217420.1"/>
</dbReference>
<dbReference type="OrthoDB" id="10278811at2759"/>
<evidence type="ECO:0000313" key="2">
    <source>
        <dbReference type="Proteomes" id="UP000007963"/>
    </source>
</evidence>
<dbReference type="VEuPathDB" id="FungiDB:ATEG_08835"/>
<gene>
    <name evidence="1" type="ORF">ATEG_08835</name>
</gene>
<proteinExistence type="predicted"/>
<evidence type="ECO:0000313" key="1">
    <source>
        <dbReference type="EMBL" id="EAU30967.1"/>
    </source>
</evidence>
<dbReference type="Proteomes" id="UP000007963">
    <property type="component" value="Unassembled WGS sequence"/>
</dbReference>
<accession>Q0CBU9</accession>
<name>Q0CBU9_ASPTN</name>
<organism evidence="1 2">
    <name type="scientific">Aspergillus terreus (strain NIH 2624 / FGSC A1156)</name>
    <dbReference type="NCBI Taxonomy" id="341663"/>
    <lineage>
        <taxon>Eukaryota</taxon>
        <taxon>Fungi</taxon>
        <taxon>Dikarya</taxon>
        <taxon>Ascomycota</taxon>
        <taxon>Pezizomycotina</taxon>
        <taxon>Eurotiomycetes</taxon>
        <taxon>Eurotiomycetidae</taxon>
        <taxon>Eurotiales</taxon>
        <taxon>Aspergillaceae</taxon>
        <taxon>Aspergillus</taxon>
        <taxon>Aspergillus subgen. Circumdati</taxon>
    </lineage>
</organism>